<dbReference type="Proteomes" id="UP000033882">
    <property type="component" value="Unassembled WGS sequence"/>
</dbReference>
<proteinExistence type="predicted"/>
<sequence>MIMNKDKETKVYLIGGGIASLAAAVYCIKDAGIKGESISIFDEAKRIGGSLDAQDLSESEGYVMRGIRMFEEKAFTATFDLMASIPSLIAKGKTLREEFVEFNKKSRSYSKARLLKNRQVIDSHPLGLSSKDRLNLIGLLLRSEVSLEDRDIKSLFTNDFFTSNFWYEFCTVFAFQPWHSAIEFRRYFLRFIQGFSTIDTLEDIEISPYNQYEFLVMPIVDWLKSRGVVFVTNAKVTDVGFVSTRKGQRVEYIIYGQCGTETKVMVKESDRVIMTLGSIVANSAIGSMHTVPIVDLRNKSGSWALWERIAAGRPEFGVPAVFGGHTDRSGWTSFTITFRDRTFFDLMEKFVHKKVTTYGGVNIVDSNWFMSVVLSYKPYFLHQPNTINLCWGYGLRSDAVGNIVKKKMSECTGEEILIELVHHLGFEAHRDAILGSAVCIPCGTPYITSLFLPRKISDRPAVVPQGAMNFAFVGQYCEVPGDVVFTVEYSIRSAQIAVDTLFGLDKRPSPMYKGIRHMGVLYAAMKTIIR</sequence>
<dbReference type="GO" id="GO:0071949">
    <property type="term" value="F:FAD binding"/>
    <property type="evidence" value="ECO:0007669"/>
    <property type="project" value="InterPro"/>
</dbReference>
<dbReference type="NCBIfam" id="NF010584">
    <property type="entry name" value="PRK13977.1"/>
    <property type="match status" value="1"/>
</dbReference>
<dbReference type="PANTHER" id="PTHR37417">
    <property type="entry name" value="67 KDA MYOSIN-CROSS-REACTIVE ANTIGEN FAMILY PROTEIN (AFU_ORTHOLOGUE AFUA_5G09970)"/>
    <property type="match status" value="1"/>
</dbReference>
<protein>
    <submittedName>
        <fullName evidence="1">Myosin-cross-reactive antigen</fullName>
    </submittedName>
</protein>
<name>A0A0G1WH37_9BACT</name>
<dbReference type="InterPro" id="IPR036188">
    <property type="entry name" value="FAD/NAD-bd_sf"/>
</dbReference>
<dbReference type="AlphaFoldDB" id="A0A0G1WH37"/>
<dbReference type="GO" id="GO:0050151">
    <property type="term" value="F:oleate hydratase activity"/>
    <property type="evidence" value="ECO:0007669"/>
    <property type="project" value="InterPro"/>
</dbReference>
<dbReference type="PANTHER" id="PTHR37417:SF2">
    <property type="entry name" value="67 KDA MYOSIN-CROSS-REACTIVE ANTIGEN FAMILY PROTEIN (AFU_ORTHOLOGUE AFUA_5G09970)"/>
    <property type="match status" value="1"/>
</dbReference>
<dbReference type="InterPro" id="IPR010354">
    <property type="entry name" value="Oleate_hydratase"/>
</dbReference>
<dbReference type="Pfam" id="PF06100">
    <property type="entry name" value="MCRA"/>
    <property type="match status" value="1"/>
</dbReference>
<dbReference type="SUPFAM" id="SSF51905">
    <property type="entry name" value="FAD/NAD(P)-binding domain"/>
    <property type="match status" value="1"/>
</dbReference>
<accession>A0A0G1WH37</accession>
<gene>
    <name evidence="1" type="ORF">UY19_C0011G0013</name>
</gene>
<evidence type="ECO:0000313" key="1">
    <source>
        <dbReference type="EMBL" id="KKU89608.1"/>
    </source>
</evidence>
<dbReference type="Gene3D" id="3.30.9.80">
    <property type="match status" value="1"/>
</dbReference>
<organism evidence="1 2">
    <name type="scientific">Candidatus Wolfebacteria bacterium GW2011_GWA2_47_9b</name>
    <dbReference type="NCBI Taxonomy" id="1619005"/>
    <lineage>
        <taxon>Bacteria</taxon>
        <taxon>Candidatus Wolfeibacteriota</taxon>
    </lineage>
</organism>
<dbReference type="EMBL" id="LCPB01000011">
    <property type="protein sequence ID" value="KKU89608.1"/>
    <property type="molecule type" value="Genomic_DNA"/>
</dbReference>
<dbReference type="Gene3D" id="3.50.50.60">
    <property type="entry name" value="FAD/NAD(P)-binding domain"/>
    <property type="match status" value="2"/>
</dbReference>
<reference evidence="1 2" key="1">
    <citation type="journal article" date="2015" name="Nature">
        <title>rRNA introns, odd ribosomes, and small enigmatic genomes across a large radiation of phyla.</title>
        <authorList>
            <person name="Brown C.T."/>
            <person name="Hug L.A."/>
            <person name="Thomas B.C."/>
            <person name="Sharon I."/>
            <person name="Castelle C.J."/>
            <person name="Singh A."/>
            <person name="Wilkins M.J."/>
            <person name="Williams K.H."/>
            <person name="Banfield J.F."/>
        </authorList>
    </citation>
    <scope>NUCLEOTIDE SEQUENCE [LARGE SCALE GENOMIC DNA]</scope>
</reference>
<dbReference type="PATRIC" id="fig|1619005.3.peg.655"/>
<evidence type="ECO:0000313" key="2">
    <source>
        <dbReference type="Proteomes" id="UP000033882"/>
    </source>
</evidence>
<dbReference type="GO" id="GO:0006631">
    <property type="term" value="P:fatty acid metabolic process"/>
    <property type="evidence" value="ECO:0007669"/>
    <property type="project" value="InterPro"/>
</dbReference>
<comment type="caution">
    <text evidence="1">The sequence shown here is derived from an EMBL/GenBank/DDBJ whole genome shotgun (WGS) entry which is preliminary data.</text>
</comment>